<reference evidence="2" key="2">
    <citation type="submission" date="2021-08" db="EMBL/GenBank/DDBJ databases">
        <authorList>
            <person name="Tani A."/>
            <person name="Ola A."/>
            <person name="Ogura Y."/>
            <person name="Katsura K."/>
            <person name="Hayashi T."/>
        </authorList>
    </citation>
    <scope>NUCLEOTIDE SEQUENCE</scope>
    <source>
        <strain evidence="2">JCM 32048</strain>
    </source>
</reference>
<reference evidence="2" key="1">
    <citation type="journal article" date="2016" name="Front. Microbiol.">
        <title>Genome Sequence of the Piezophilic, Mesophilic Sulfate-Reducing Bacterium Desulfovibrio indicus J2T.</title>
        <authorList>
            <person name="Cao J."/>
            <person name="Maignien L."/>
            <person name="Shao Z."/>
            <person name="Alain K."/>
            <person name="Jebbar M."/>
        </authorList>
    </citation>
    <scope>NUCLEOTIDE SEQUENCE</scope>
    <source>
        <strain evidence="2">JCM 32048</strain>
    </source>
</reference>
<keyword evidence="3" id="KW-1185">Reference proteome</keyword>
<organism evidence="2 3">
    <name type="scientific">Methylobacterium frigidaeris</name>
    <dbReference type="NCBI Taxonomy" id="2038277"/>
    <lineage>
        <taxon>Bacteria</taxon>
        <taxon>Pseudomonadati</taxon>
        <taxon>Pseudomonadota</taxon>
        <taxon>Alphaproteobacteria</taxon>
        <taxon>Hyphomicrobiales</taxon>
        <taxon>Methylobacteriaceae</taxon>
        <taxon>Methylobacterium</taxon>
    </lineage>
</organism>
<sequence>MTLAEPVRSKLRNAREALEEEGALLSQTKLAECYTLFRERFGPQKLQELDGPNLLETMHLHGSRDSLVYWLEFKDDEDLPGVFGSIAGGSALKFGIYRRKETGVWMTGHAAKQIELSTEDAIGIARRHRDQLVAASALLDSFSEGGSDEDYAGLQKRMEEVAPDVQDSAWGHKYLSLLHHTKLDDYHSDEFHDFHLVKTLQIPPSGRGKYIPAGRFVSMAAELGVPLSHLGTILNRANGKPRRVWRVGTRVTSNGQADVSIWELMRHAGNVAIGWEDLGDLSWVEKKRESKDELKRRMSALTYYAASPQVASRKAGEVFSFLFGMDEGDIVLAADGSRVLGIGKVSGPYSYDPHGLGAAPHRRAVEWLDAAEWSLPRSNEGLRTTFYPIRDPENRVAIEGRLLNPAPEPPSVVVPATARTRAKVRLDGVPGRLQGILDRKGQAILYGPPGTGKTYWARKAARDLAALAAFGAHYDAINETEQAEIEGNGGPALVRSCTFHPSYGYEDFLEGFRPTSGSSGQLSFERRDGMFKRLCREAAEHPDREFYLLVDEINRGDIPRIFGELITLLEMDKRGHSLNLPVSGEVFSVPANVRIIGTMNTADRSIALLDTALRRRFGFVELLPDTQILADAVTGGVPLGPWLRNLNARIREHVGRDARNLQVGHAYLMDRGQPVSDPVRLARIIAEDIIPLLEEYCYEDYEALERILGKGLIDSANQKVRSDLFLAGRVEDLLAALVAQFPDIVTTLGAVAHAEDAPEIDPDDEQDDAP</sequence>
<feature type="domain" description="AAA+ ATPase" evidence="1">
    <location>
        <begin position="439"/>
        <end position="627"/>
    </location>
</feature>
<dbReference type="InterPro" id="IPR003593">
    <property type="entry name" value="AAA+_ATPase"/>
</dbReference>
<dbReference type="PANTHER" id="PTHR37291">
    <property type="entry name" value="5-METHYLCYTOSINE-SPECIFIC RESTRICTION ENZYME B"/>
    <property type="match status" value="1"/>
</dbReference>
<dbReference type="InterPro" id="IPR027417">
    <property type="entry name" value="P-loop_NTPase"/>
</dbReference>
<protein>
    <recommendedName>
        <fullName evidence="1">AAA+ ATPase domain-containing protein</fullName>
    </recommendedName>
</protein>
<gene>
    <name evidence="2" type="ORF">MPEAHAMD_5742</name>
</gene>
<dbReference type="InterPro" id="IPR011704">
    <property type="entry name" value="ATPase_dyneun-rel_AAA"/>
</dbReference>
<evidence type="ECO:0000259" key="1">
    <source>
        <dbReference type="SMART" id="SM00382"/>
    </source>
</evidence>
<dbReference type="InterPro" id="IPR052934">
    <property type="entry name" value="Methyl-DNA_Rec/Restrict_Enz"/>
</dbReference>
<dbReference type="Proteomes" id="UP001055286">
    <property type="component" value="Unassembled WGS sequence"/>
</dbReference>
<name>A0AA37HGC1_9HYPH</name>
<dbReference type="Pfam" id="PF07728">
    <property type="entry name" value="AAA_5"/>
    <property type="match status" value="1"/>
</dbReference>
<dbReference type="Gene3D" id="3.40.50.300">
    <property type="entry name" value="P-loop containing nucleotide triphosphate hydrolases"/>
    <property type="match status" value="1"/>
</dbReference>
<dbReference type="RefSeq" id="WP_238192972.1">
    <property type="nucleotide sequence ID" value="NZ_BPQJ01000042.1"/>
</dbReference>
<dbReference type="SUPFAM" id="SSF52540">
    <property type="entry name" value="P-loop containing nucleoside triphosphate hydrolases"/>
    <property type="match status" value="1"/>
</dbReference>
<dbReference type="GO" id="GO:0005524">
    <property type="term" value="F:ATP binding"/>
    <property type="evidence" value="ECO:0007669"/>
    <property type="project" value="InterPro"/>
</dbReference>
<proteinExistence type="predicted"/>
<dbReference type="SMART" id="SM00382">
    <property type="entry name" value="AAA"/>
    <property type="match status" value="1"/>
</dbReference>
<evidence type="ECO:0000313" key="2">
    <source>
        <dbReference type="EMBL" id="GJD65547.1"/>
    </source>
</evidence>
<dbReference type="PANTHER" id="PTHR37291:SF1">
    <property type="entry name" value="TYPE IV METHYL-DIRECTED RESTRICTION ENZYME ECOKMCRB SUBUNIT"/>
    <property type="match status" value="1"/>
</dbReference>
<comment type="caution">
    <text evidence="2">The sequence shown here is derived from an EMBL/GenBank/DDBJ whole genome shotgun (WGS) entry which is preliminary data.</text>
</comment>
<dbReference type="AlphaFoldDB" id="A0AA37HGC1"/>
<dbReference type="GO" id="GO:0016887">
    <property type="term" value="F:ATP hydrolysis activity"/>
    <property type="evidence" value="ECO:0007669"/>
    <property type="project" value="InterPro"/>
</dbReference>
<evidence type="ECO:0000313" key="3">
    <source>
        <dbReference type="Proteomes" id="UP001055286"/>
    </source>
</evidence>
<dbReference type="EMBL" id="BPQJ01000042">
    <property type="protein sequence ID" value="GJD65547.1"/>
    <property type="molecule type" value="Genomic_DNA"/>
</dbReference>
<accession>A0AA37HGC1</accession>